<feature type="chain" id="PRO_5003532549" evidence="1">
    <location>
        <begin position="31"/>
        <end position="165"/>
    </location>
</feature>
<organism evidence="2 3">
    <name type="scientific">Achromobacter arsenitoxydans SY8</name>
    <dbReference type="NCBI Taxonomy" id="477184"/>
    <lineage>
        <taxon>Bacteria</taxon>
        <taxon>Pseudomonadati</taxon>
        <taxon>Pseudomonadota</taxon>
        <taxon>Betaproteobacteria</taxon>
        <taxon>Burkholderiales</taxon>
        <taxon>Alcaligenaceae</taxon>
        <taxon>Achromobacter</taxon>
    </lineage>
</organism>
<dbReference type="EMBL" id="AGUF01000057">
    <property type="protein sequence ID" value="EHK64854.1"/>
    <property type="molecule type" value="Genomic_DNA"/>
</dbReference>
<keyword evidence="1" id="KW-0732">Signal</keyword>
<proteinExistence type="predicted"/>
<evidence type="ECO:0000313" key="2">
    <source>
        <dbReference type="EMBL" id="EHK64854.1"/>
    </source>
</evidence>
<feature type="signal peptide" evidence="1">
    <location>
        <begin position="1"/>
        <end position="30"/>
    </location>
</feature>
<gene>
    <name evidence="2" type="ORF">KYC_18625</name>
</gene>
<name>H0FA47_9BURK</name>
<protein>
    <submittedName>
        <fullName evidence="2">Uncharacterized protein</fullName>
    </submittedName>
</protein>
<dbReference type="Proteomes" id="UP000003113">
    <property type="component" value="Unassembled WGS sequence"/>
</dbReference>
<dbReference type="RefSeq" id="WP_008165102.1">
    <property type="nucleotide sequence ID" value="NZ_AGUF01000057.1"/>
</dbReference>
<dbReference type="PATRIC" id="fig|477184.5.peg.3658"/>
<sequence>MNRNEHCIFSRSVFGRLLLGIVAAASSASACGAQGDDVQALEPQPWPEAETVRALLRADAAAALADCRAPGVCGPGGPPASAAAQPARRSDDIRVAAIFGTAKRLNVDVVVNGSLLRYRAGRDDPIAGAAAMDAYRLLTIDGACVRLHRDGRDHTACLDAGGPRP</sequence>
<keyword evidence="3" id="KW-1185">Reference proteome</keyword>
<evidence type="ECO:0000256" key="1">
    <source>
        <dbReference type="SAM" id="SignalP"/>
    </source>
</evidence>
<accession>H0FA47</accession>
<dbReference type="OrthoDB" id="8667234at2"/>
<reference evidence="2 3" key="1">
    <citation type="journal article" date="2012" name="J. Bacteriol.">
        <title>Genome sequence of the highly efficient arsenite-oxidizing bacterium Achromobacter arsenitoxydans SY8.</title>
        <authorList>
            <person name="Li X."/>
            <person name="Hu Y."/>
            <person name="Gong J."/>
            <person name="Lin Y."/>
            <person name="Johnstone L."/>
            <person name="Rensing C."/>
            <person name="Wang G."/>
        </authorList>
    </citation>
    <scope>NUCLEOTIDE SEQUENCE [LARGE SCALE GENOMIC DNA]</scope>
    <source>
        <strain evidence="2 3">SY8</strain>
    </source>
</reference>
<comment type="caution">
    <text evidence="2">The sequence shown here is derived from an EMBL/GenBank/DDBJ whole genome shotgun (WGS) entry which is preliminary data.</text>
</comment>
<evidence type="ECO:0000313" key="3">
    <source>
        <dbReference type="Proteomes" id="UP000003113"/>
    </source>
</evidence>
<dbReference type="AlphaFoldDB" id="H0FA47"/>
<dbReference type="eggNOG" id="ENOG50301D2">
    <property type="taxonomic scope" value="Bacteria"/>
</dbReference>
<dbReference type="PROSITE" id="PS51257">
    <property type="entry name" value="PROKAR_LIPOPROTEIN"/>
    <property type="match status" value="1"/>
</dbReference>
<dbReference type="STRING" id="477184.KYC_18625"/>